<keyword evidence="3 5" id="KW-1133">Transmembrane helix</keyword>
<evidence type="ECO:0000259" key="6">
    <source>
        <dbReference type="PROSITE" id="PS50850"/>
    </source>
</evidence>
<evidence type="ECO:0000256" key="5">
    <source>
        <dbReference type="SAM" id="Phobius"/>
    </source>
</evidence>
<comment type="subcellular location">
    <subcellularLocation>
        <location evidence="1">Membrane</location>
        <topology evidence="1">Multi-pass membrane protein</topology>
    </subcellularLocation>
</comment>
<dbReference type="Gene3D" id="1.20.1250.20">
    <property type="entry name" value="MFS general substrate transporter like domains"/>
    <property type="match status" value="2"/>
</dbReference>
<dbReference type="InterPro" id="IPR036259">
    <property type="entry name" value="MFS_trans_sf"/>
</dbReference>
<dbReference type="CDD" id="cd17371">
    <property type="entry name" value="MFS_MucK"/>
    <property type="match status" value="1"/>
</dbReference>
<dbReference type="EMBL" id="WNDX01000179">
    <property type="protein sequence ID" value="KAF1037481.1"/>
    <property type="molecule type" value="Genomic_DNA"/>
</dbReference>
<dbReference type="InterPro" id="IPR020846">
    <property type="entry name" value="MFS_dom"/>
</dbReference>
<keyword evidence="2 5" id="KW-0812">Transmembrane</keyword>
<gene>
    <name evidence="7" type="primary">naiP_3</name>
    <name evidence="7" type="ORF">GAK35_03914</name>
</gene>
<evidence type="ECO:0000256" key="4">
    <source>
        <dbReference type="ARBA" id="ARBA00023136"/>
    </source>
</evidence>
<dbReference type="Pfam" id="PF07690">
    <property type="entry name" value="MFS_1"/>
    <property type="match status" value="1"/>
</dbReference>
<feature type="transmembrane region" description="Helical" evidence="5">
    <location>
        <begin position="169"/>
        <end position="186"/>
    </location>
</feature>
<name>A0A7V8JSS2_9BURK</name>
<dbReference type="GO" id="GO:0046943">
    <property type="term" value="F:carboxylic acid transmembrane transporter activity"/>
    <property type="evidence" value="ECO:0007669"/>
    <property type="project" value="TreeGrafter"/>
</dbReference>
<dbReference type="PROSITE" id="PS00217">
    <property type="entry name" value="SUGAR_TRANSPORT_2"/>
    <property type="match status" value="1"/>
</dbReference>
<reference evidence="8" key="1">
    <citation type="journal article" date="2020" name="MBio">
        <title>Horizontal gene transfer to a defensive symbiont with a reduced genome amongst a multipartite beetle microbiome.</title>
        <authorList>
            <person name="Waterworth S.C."/>
            <person name="Florez L.V."/>
            <person name="Rees E.R."/>
            <person name="Hertweck C."/>
            <person name="Kaltenpoth M."/>
            <person name="Kwan J.C."/>
        </authorList>
    </citation>
    <scope>NUCLEOTIDE SEQUENCE [LARGE SCALE GENOMIC DNA]</scope>
</reference>
<dbReference type="FunFam" id="1.20.1250.20:FF:000253">
    <property type="entry name" value="Transporter, major facilitator family"/>
    <property type="match status" value="1"/>
</dbReference>
<dbReference type="GO" id="GO:0005886">
    <property type="term" value="C:plasma membrane"/>
    <property type="evidence" value="ECO:0007669"/>
    <property type="project" value="TreeGrafter"/>
</dbReference>
<feature type="transmembrane region" description="Helical" evidence="5">
    <location>
        <begin position="377"/>
        <end position="399"/>
    </location>
</feature>
<accession>A0A7V8JSS2</accession>
<feature type="transmembrane region" description="Helical" evidence="5">
    <location>
        <begin position="261"/>
        <end position="281"/>
    </location>
</feature>
<feature type="transmembrane region" description="Helical" evidence="5">
    <location>
        <begin position="111"/>
        <end position="131"/>
    </location>
</feature>
<feature type="transmembrane region" description="Helical" evidence="5">
    <location>
        <begin position="290"/>
        <end position="310"/>
    </location>
</feature>
<evidence type="ECO:0000313" key="8">
    <source>
        <dbReference type="Proteomes" id="UP000462435"/>
    </source>
</evidence>
<evidence type="ECO:0000313" key="7">
    <source>
        <dbReference type="EMBL" id="KAF1037481.1"/>
    </source>
</evidence>
<dbReference type="PROSITE" id="PS50850">
    <property type="entry name" value="MFS"/>
    <property type="match status" value="1"/>
</dbReference>
<dbReference type="InterPro" id="IPR005829">
    <property type="entry name" value="Sugar_transporter_CS"/>
</dbReference>
<feature type="transmembrane region" description="Helical" evidence="5">
    <location>
        <begin position="220"/>
        <end position="241"/>
    </location>
</feature>
<feature type="transmembrane region" description="Helical" evidence="5">
    <location>
        <begin position="316"/>
        <end position="340"/>
    </location>
</feature>
<dbReference type="Proteomes" id="UP000462435">
    <property type="component" value="Unassembled WGS sequence"/>
</dbReference>
<dbReference type="PANTHER" id="PTHR23508:SF10">
    <property type="entry name" value="CARBOXYLIC ACID TRANSPORTER PROTEIN HOMOLOG"/>
    <property type="match status" value="1"/>
</dbReference>
<sequence>MWLQETTTSERRTLAATFTGYAVDGFDYMIYTFLIPTLLAAWGMSKAEAGYIATGALLTSAVGGWLAGILADRYGRVRVLQWTVLWFAFFTFLSGFTTSFGQLFFTRAMQGFGMGGEWAVGSVLIAETIAARHRGKASGLVQSSWAVGWAASALAFWGVYAVLPPETAWKVLFWIGVLPALLTLYIRRAISEPPIYLAARAQMRASGQRGNFLRIFHRDLLRTTILASLLATGMQGAYYSVTTWLPTFLKTERHLSVLGTSTYLLVLIGGSFCGYLTSAWLSDAIGRRRCFAFFAAMGMLLVLGYTQLLITDGWMLVLGFVLGFFLSGIFAGMGAYLSELFPSDVRGSGQGFCYNFGRAIGAICPALVGYLSNSMPLGQTIGWIAAACYGLVIVACLILPETRGKELETAVAAA</sequence>
<comment type="caution">
    <text evidence="7">The sequence shown here is derived from an EMBL/GenBank/DDBJ whole genome shotgun (WGS) entry which is preliminary data.</text>
</comment>
<dbReference type="PROSITE" id="PS00216">
    <property type="entry name" value="SUGAR_TRANSPORT_1"/>
    <property type="match status" value="1"/>
</dbReference>
<dbReference type="InterPro" id="IPR011701">
    <property type="entry name" value="MFS"/>
</dbReference>
<evidence type="ECO:0000256" key="3">
    <source>
        <dbReference type="ARBA" id="ARBA00022989"/>
    </source>
</evidence>
<feature type="domain" description="Major facilitator superfamily (MFS) profile" evidence="6">
    <location>
        <begin position="13"/>
        <end position="403"/>
    </location>
</feature>
<proteinExistence type="predicted"/>
<dbReference type="SUPFAM" id="SSF103473">
    <property type="entry name" value="MFS general substrate transporter"/>
    <property type="match status" value="1"/>
</dbReference>
<feature type="transmembrane region" description="Helical" evidence="5">
    <location>
        <begin position="352"/>
        <end position="371"/>
    </location>
</feature>
<feature type="transmembrane region" description="Helical" evidence="5">
    <location>
        <begin position="21"/>
        <end position="43"/>
    </location>
</feature>
<feature type="transmembrane region" description="Helical" evidence="5">
    <location>
        <begin position="49"/>
        <end position="71"/>
    </location>
</feature>
<organism evidence="7 8">
    <name type="scientific">Herbaspirillum frisingense</name>
    <dbReference type="NCBI Taxonomy" id="92645"/>
    <lineage>
        <taxon>Bacteria</taxon>
        <taxon>Pseudomonadati</taxon>
        <taxon>Pseudomonadota</taxon>
        <taxon>Betaproteobacteria</taxon>
        <taxon>Burkholderiales</taxon>
        <taxon>Oxalobacteraceae</taxon>
        <taxon>Herbaspirillum</taxon>
    </lineage>
</organism>
<protein>
    <submittedName>
        <fullName evidence="7">Putative niacin/nicotinamide transporter NaiP</fullName>
    </submittedName>
</protein>
<dbReference type="PANTHER" id="PTHR23508">
    <property type="entry name" value="CARBOXYLIC ACID TRANSPORTER PROTEIN HOMOLOG"/>
    <property type="match status" value="1"/>
</dbReference>
<evidence type="ECO:0000256" key="2">
    <source>
        <dbReference type="ARBA" id="ARBA00022692"/>
    </source>
</evidence>
<keyword evidence="4 5" id="KW-0472">Membrane</keyword>
<evidence type="ECO:0000256" key="1">
    <source>
        <dbReference type="ARBA" id="ARBA00004141"/>
    </source>
</evidence>
<dbReference type="AlphaFoldDB" id="A0A7V8JSS2"/>
<feature type="transmembrane region" description="Helical" evidence="5">
    <location>
        <begin position="83"/>
        <end position="105"/>
    </location>
</feature>
<feature type="transmembrane region" description="Helical" evidence="5">
    <location>
        <begin position="143"/>
        <end position="163"/>
    </location>
</feature>